<proteinExistence type="predicted"/>
<accession>A0A8T9MW51</accession>
<dbReference type="Proteomes" id="UP000831534">
    <property type="component" value="Chromosome"/>
</dbReference>
<keyword evidence="2" id="KW-1185">Reference proteome</keyword>
<dbReference type="KEGG" id="ckh:LVJ77_08900"/>
<name>A0A8T9MW51_9NEIS</name>
<reference evidence="1" key="2">
    <citation type="submission" date="2024-09" db="EMBL/GenBank/DDBJ databases">
        <authorList>
            <person name="Veyrier F.J."/>
        </authorList>
    </citation>
    <scope>NUCLEOTIDE SEQUENCE</scope>
    <source>
        <strain evidence="1">17694</strain>
    </source>
</reference>
<sequence length="70" mass="7888">MPQPPLPDWYGEDGAPVACTEKIKVMRENMGELFQAAQDAFEDALLMGCAEQQVRDYLAQLVRGVDNPYR</sequence>
<evidence type="ECO:0000313" key="1">
    <source>
        <dbReference type="EMBL" id="UOP04412.1"/>
    </source>
</evidence>
<reference evidence="1" key="1">
    <citation type="journal article" date="2022" name="Res Sq">
        <title>Evolution of multicellular longitudinally dividing oral cavity symbionts (Neisseriaceae).</title>
        <authorList>
            <person name="Nyongesa S."/>
            <person name="Weber P."/>
            <person name="Bernet E."/>
            <person name="Pullido F."/>
            <person name="Nieckarz M."/>
            <person name="Delaby M."/>
            <person name="Nieves C."/>
            <person name="Viehboeck T."/>
            <person name="Krause N."/>
            <person name="Rivera-Millot A."/>
            <person name="Nakamura A."/>
            <person name="Vischer N."/>
            <person name="VanNieuwenhze M."/>
            <person name="Brun Y."/>
            <person name="Cava F."/>
            <person name="Bulgheresi S."/>
            <person name="Veyrier F."/>
        </authorList>
    </citation>
    <scope>NUCLEOTIDE SEQUENCE</scope>
    <source>
        <strain evidence="1">17694</strain>
    </source>
</reference>
<protein>
    <submittedName>
        <fullName evidence="1">Uncharacterized protein</fullName>
    </submittedName>
</protein>
<organism evidence="1 2">
    <name type="scientific">Conchiformibius kuhniae</name>
    <dbReference type="NCBI Taxonomy" id="211502"/>
    <lineage>
        <taxon>Bacteria</taxon>
        <taxon>Pseudomonadati</taxon>
        <taxon>Pseudomonadota</taxon>
        <taxon>Betaproteobacteria</taxon>
        <taxon>Neisseriales</taxon>
        <taxon>Neisseriaceae</taxon>
        <taxon>Conchiformibius</taxon>
    </lineage>
</organism>
<dbReference type="RefSeq" id="WP_027010014.1">
    <property type="nucleotide sequence ID" value="NZ_CP091521.1"/>
</dbReference>
<evidence type="ECO:0000313" key="2">
    <source>
        <dbReference type="Proteomes" id="UP000831534"/>
    </source>
</evidence>
<dbReference type="EMBL" id="CP091521">
    <property type="protein sequence ID" value="UOP04412.1"/>
    <property type="molecule type" value="Genomic_DNA"/>
</dbReference>
<dbReference type="AlphaFoldDB" id="A0A8T9MW51"/>
<gene>
    <name evidence="1" type="ORF">LVJ77_08900</name>
</gene>